<evidence type="ECO:0000256" key="2">
    <source>
        <dbReference type="SAM" id="Phobius"/>
    </source>
</evidence>
<dbReference type="RefSeq" id="WP_150079750.1">
    <property type="nucleotide sequence ID" value="NZ_VWOX01000028.1"/>
</dbReference>
<keyword evidence="2" id="KW-0472">Membrane</keyword>
<gene>
    <name evidence="3" type="ORF">FYK55_27090</name>
</gene>
<dbReference type="AlphaFoldDB" id="A0A5M6CW88"/>
<comment type="caution">
    <text evidence="3">The sequence shown here is derived from an EMBL/GenBank/DDBJ whole genome shotgun (WGS) entry which is preliminary data.</text>
</comment>
<evidence type="ECO:0000313" key="3">
    <source>
        <dbReference type="EMBL" id="KAA5538650.1"/>
    </source>
</evidence>
<organism evidence="3 4">
    <name type="scientific">Roseiconus nitratireducens</name>
    <dbReference type="NCBI Taxonomy" id="2605748"/>
    <lineage>
        <taxon>Bacteria</taxon>
        <taxon>Pseudomonadati</taxon>
        <taxon>Planctomycetota</taxon>
        <taxon>Planctomycetia</taxon>
        <taxon>Pirellulales</taxon>
        <taxon>Pirellulaceae</taxon>
        <taxon>Roseiconus</taxon>
    </lineage>
</organism>
<evidence type="ECO:0000256" key="1">
    <source>
        <dbReference type="SAM" id="MobiDB-lite"/>
    </source>
</evidence>
<protein>
    <submittedName>
        <fullName evidence="3">Uncharacterized protein</fullName>
    </submittedName>
</protein>
<keyword evidence="2" id="KW-0812">Transmembrane</keyword>
<dbReference type="EMBL" id="VWOX01000028">
    <property type="protein sequence ID" value="KAA5538650.1"/>
    <property type="molecule type" value="Genomic_DNA"/>
</dbReference>
<accession>A0A5M6CW88</accession>
<name>A0A5M6CW88_9BACT</name>
<evidence type="ECO:0000313" key="4">
    <source>
        <dbReference type="Proteomes" id="UP000324479"/>
    </source>
</evidence>
<reference evidence="3 4" key="1">
    <citation type="submission" date="2019-08" db="EMBL/GenBank/DDBJ databases">
        <authorList>
            <person name="Dhanesh K."/>
            <person name="Kumar G."/>
            <person name="Sasikala C."/>
            <person name="Venkata Ramana C."/>
        </authorList>
    </citation>
    <scope>NUCLEOTIDE SEQUENCE [LARGE SCALE GENOMIC DNA]</scope>
    <source>
        <strain evidence="3 4">JC645</strain>
    </source>
</reference>
<sequence length="288" mass="33132">MFRVATNSGAIEGNRAPHRKIAPPKNEIEAKTMPITCPNKGSGTSCETRARPMIHHGHQNHVSLIRETPQKDGCHFRRPRRRSQRFSRTLAFSFVVVALATGCVPSLHPFYNKDETQFDAELVGSWDAKTGPIRGRWKFSRYRNDASYRLEFTTEDDKTDVFSAHLFEVGDRRYLDLCLSEHNEEFEQLSDLAKVHLFSFHTVAQLALKEDALTIAFLDSRWVGKYLSENPTELQHARRTRVILTASTQDLQAFIRKHADDPAAWHRKVWLRRLSPPDETPSKEHDSK</sequence>
<proteinExistence type="predicted"/>
<feature type="transmembrane region" description="Helical" evidence="2">
    <location>
        <begin position="90"/>
        <end position="111"/>
    </location>
</feature>
<keyword evidence="4" id="KW-1185">Reference proteome</keyword>
<keyword evidence="2" id="KW-1133">Transmembrane helix</keyword>
<dbReference type="Proteomes" id="UP000324479">
    <property type="component" value="Unassembled WGS sequence"/>
</dbReference>
<feature type="region of interest" description="Disordered" evidence="1">
    <location>
        <begin position="1"/>
        <end position="20"/>
    </location>
</feature>